<proteinExistence type="predicted"/>
<reference evidence="1" key="1">
    <citation type="submission" date="2020-11" db="EMBL/GenBank/DDBJ databases">
        <authorList>
            <person name="Tran Van P."/>
        </authorList>
    </citation>
    <scope>NUCLEOTIDE SEQUENCE</scope>
</reference>
<dbReference type="AlphaFoldDB" id="A0A7R9E208"/>
<evidence type="ECO:0000313" key="1">
    <source>
        <dbReference type="EMBL" id="CAD7424842.1"/>
    </source>
</evidence>
<gene>
    <name evidence="1" type="ORF">TMSB3V08_LOCUS1768</name>
</gene>
<name>A0A7R9E208_9NEOP</name>
<accession>A0A7R9E208</accession>
<organism evidence="1">
    <name type="scientific">Timema monikensis</name>
    <dbReference type="NCBI Taxonomy" id="170555"/>
    <lineage>
        <taxon>Eukaryota</taxon>
        <taxon>Metazoa</taxon>
        <taxon>Ecdysozoa</taxon>
        <taxon>Arthropoda</taxon>
        <taxon>Hexapoda</taxon>
        <taxon>Insecta</taxon>
        <taxon>Pterygota</taxon>
        <taxon>Neoptera</taxon>
        <taxon>Polyneoptera</taxon>
        <taxon>Phasmatodea</taxon>
        <taxon>Timematodea</taxon>
        <taxon>Timematoidea</taxon>
        <taxon>Timematidae</taxon>
        <taxon>Timema</taxon>
    </lineage>
</organism>
<dbReference type="EMBL" id="OB792844">
    <property type="protein sequence ID" value="CAD7424842.1"/>
    <property type="molecule type" value="Genomic_DNA"/>
</dbReference>
<protein>
    <submittedName>
        <fullName evidence="1">Uncharacterized protein</fullName>
    </submittedName>
</protein>
<sequence>MTSNAIRGIRRKKSTLSEVKVAVVGAPAVGKSGLKIDLVMTQKMALLMTSAWFLFLHGIGTSDTRHIFSPEKQRSINVSVLFKSSSHPMNNS</sequence>